<organism evidence="10 11">
    <name type="scientific">Bavariicoccus seileri</name>
    <dbReference type="NCBI Taxonomy" id="549685"/>
    <lineage>
        <taxon>Bacteria</taxon>
        <taxon>Bacillati</taxon>
        <taxon>Bacillota</taxon>
        <taxon>Bacilli</taxon>
        <taxon>Lactobacillales</taxon>
        <taxon>Enterococcaceae</taxon>
        <taxon>Bavariicoccus</taxon>
    </lineage>
</organism>
<keyword evidence="3 8" id="KW-0813">Transport</keyword>
<comment type="function">
    <text evidence="8">Probably a riboflavin-binding protein that interacts with the energy-coupling factor (ECF) ABC-transporter complex.</text>
</comment>
<feature type="transmembrane region" description="Helical" evidence="9">
    <location>
        <begin position="109"/>
        <end position="131"/>
    </location>
</feature>
<dbReference type="PANTHER" id="PTHR38438">
    <property type="entry name" value="RIBOFLAVIN TRANSPORTER RIBU"/>
    <property type="match status" value="1"/>
</dbReference>
<dbReference type="InterPro" id="IPR025720">
    <property type="entry name" value="RibU"/>
</dbReference>
<proteinExistence type="inferred from homology"/>
<gene>
    <name evidence="10" type="ORF">DIW15_00705</name>
</gene>
<evidence type="ECO:0000256" key="2">
    <source>
        <dbReference type="ARBA" id="ARBA00005540"/>
    </source>
</evidence>
<dbReference type="GO" id="GO:0005886">
    <property type="term" value="C:plasma membrane"/>
    <property type="evidence" value="ECO:0007669"/>
    <property type="project" value="UniProtKB-SubCell"/>
</dbReference>
<dbReference type="EMBL" id="DQHO01000003">
    <property type="protein sequence ID" value="HCS93213.1"/>
    <property type="molecule type" value="Genomic_DNA"/>
</dbReference>
<keyword evidence="5 9" id="KW-0812">Transmembrane</keyword>
<keyword evidence="4 8" id="KW-1003">Cell membrane</keyword>
<accession>A0A3D4S311</accession>
<evidence type="ECO:0000256" key="1">
    <source>
        <dbReference type="ARBA" id="ARBA00004651"/>
    </source>
</evidence>
<reference evidence="10 11" key="1">
    <citation type="journal article" date="2018" name="Nat. Biotechnol.">
        <title>A standardized bacterial taxonomy based on genome phylogeny substantially revises the tree of life.</title>
        <authorList>
            <person name="Parks D.H."/>
            <person name="Chuvochina M."/>
            <person name="Waite D.W."/>
            <person name="Rinke C."/>
            <person name="Skarshewski A."/>
            <person name="Chaumeil P.A."/>
            <person name="Hugenholtz P."/>
        </authorList>
    </citation>
    <scope>NUCLEOTIDE SEQUENCE [LARGE SCALE GENOMIC DNA]</scope>
    <source>
        <strain evidence="10">UBA11306</strain>
    </source>
</reference>
<dbReference type="Proteomes" id="UP000262195">
    <property type="component" value="Unassembled WGS sequence"/>
</dbReference>
<dbReference type="STRING" id="1121105.GCA_000421665_00291"/>
<evidence type="ECO:0000256" key="8">
    <source>
        <dbReference type="PIRNR" id="PIRNR037778"/>
    </source>
</evidence>
<evidence type="ECO:0000256" key="7">
    <source>
        <dbReference type="ARBA" id="ARBA00023136"/>
    </source>
</evidence>
<name>A0A3D4S311_9ENTE</name>
<evidence type="ECO:0000313" key="10">
    <source>
        <dbReference type="EMBL" id="HCS93213.1"/>
    </source>
</evidence>
<evidence type="ECO:0000256" key="5">
    <source>
        <dbReference type="ARBA" id="ARBA00022692"/>
    </source>
</evidence>
<feature type="transmembrane region" description="Helical" evidence="9">
    <location>
        <begin position="43"/>
        <end position="63"/>
    </location>
</feature>
<dbReference type="RefSeq" id="WP_022795589.1">
    <property type="nucleotide sequence ID" value="NZ_JBQDSL010000001.1"/>
</dbReference>
<dbReference type="Pfam" id="PF12822">
    <property type="entry name" value="ECF_trnsprt"/>
    <property type="match status" value="1"/>
</dbReference>
<comment type="caution">
    <text evidence="10">The sequence shown here is derived from an EMBL/GenBank/DDBJ whole genome shotgun (WGS) entry which is preliminary data.</text>
</comment>
<dbReference type="GO" id="GO:0032217">
    <property type="term" value="F:riboflavin transmembrane transporter activity"/>
    <property type="evidence" value="ECO:0007669"/>
    <property type="project" value="UniProtKB-UniRule"/>
</dbReference>
<feature type="transmembrane region" description="Helical" evidence="9">
    <location>
        <begin position="151"/>
        <end position="178"/>
    </location>
</feature>
<protein>
    <recommendedName>
        <fullName evidence="8">Riboflavin transporter</fullName>
    </recommendedName>
</protein>
<dbReference type="Gene3D" id="1.10.1760.20">
    <property type="match status" value="1"/>
</dbReference>
<dbReference type="AlphaFoldDB" id="A0A3D4S311"/>
<evidence type="ECO:0000313" key="11">
    <source>
        <dbReference type="Proteomes" id="UP000262195"/>
    </source>
</evidence>
<keyword evidence="7 8" id="KW-0472">Membrane</keyword>
<dbReference type="PIRSF" id="PIRSF037778">
    <property type="entry name" value="UCP037778_transp_RibU"/>
    <property type="match status" value="1"/>
</dbReference>
<dbReference type="PANTHER" id="PTHR38438:SF1">
    <property type="entry name" value="RIBOFLAVIN TRANSPORTER RIBU"/>
    <property type="match status" value="1"/>
</dbReference>
<evidence type="ECO:0000256" key="4">
    <source>
        <dbReference type="ARBA" id="ARBA00022475"/>
    </source>
</evidence>
<comment type="subcellular location">
    <subcellularLocation>
        <location evidence="1">Cell membrane</location>
        <topology evidence="1">Multi-pass membrane protein</topology>
    </subcellularLocation>
</comment>
<evidence type="ECO:0000256" key="3">
    <source>
        <dbReference type="ARBA" id="ARBA00022448"/>
    </source>
</evidence>
<keyword evidence="6 9" id="KW-1133">Transmembrane helix</keyword>
<feature type="transmembrane region" description="Helical" evidence="9">
    <location>
        <begin position="83"/>
        <end position="100"/>
    </location>
</feature>
<dbReference type="InterPro" id="IPR024529">
    <property type="entry name" value="ECF_trnsprt_substrate-spec"/>
</dbReference>
<sequence length="196" mass="21532">MNNSNTRKLVGMSILGATGFLLMMITFPVIPGFSFLKIDFSDIPILVGMLLYGPWVGLGAAVIRTILHYIQTGGDMGYPIGDLASLLATISFIFPLYYVIKNKLTLHRYIWASIIATTTLVIVMSVANWFVIMPLYLKLLNFEMGPINELVLMGIAPFNLVKGVLVSAVSGVVVMRLLPVLQRKRIVKSGNANPTK</sequence>
<evidence type="ECO:0000256" key="6">
    <source>
        <dbReference type="ARBA" id="ARBA00022989"/>
    </source>
</evidence>
<comment type="similarity">
    <text evidence="2 8">Belongs to the prokaryotic riboflavin transporter (P-RFT) (TC 2.A.87) family.</text>
</comment>
<evidence type="ECO:0000256" key="9">
    <source>
        <dbReference type="SAM" id="Phobius"/>
    </source>
</evidence>
<feature type="transmembrane region" description="Helical" evidence="9">
    <location>
        <begin position="12"/>
        <end position="36"/>
    </location>
</feature>